<proteinExistence type="predicted"/>
<dbReference type="EMBL" id="HE575319">
    <property type="protein sequence ID" value="CCC90819.1"/>
    <property type="molecule type" value="Genomic_DNA"/>
</dbReference>
<keyword evidence="1" id="KW-1133">Transmembrane helix</keyword>
<name>G0UN59_TRYCI</name>
<reference evidence="2" key="1">
    <citation type="journal article" date="2012" name="Proc. Natl. Acad. Sci. U.S.A.">
        <title>Antigenic diversity is generated by distinct evolutionary mechanisms in African trypanosome species.</title>
        <authorList>
            <person name="Jackson A.P."/>
            <person name="Berry A."/>
            <person name="Aslett M."/>
            <person name="Allison H.C."/>
            <person name="Burton P."/>
            <person name="Vavrova-Anderson J."/>
            <person name="Brown R."/>
            <person name="Browne H."/>
            <person name="Corton N."/>
            <person name="Hauser H."/>
            <person name="Gamble J."/>
            <person name="Gilderthorp R."/>
            <person name="Marcello L."/>
            <person name="McQuillan J."/>
            <person name="Otto T.D."/>
            <person name="Quail M.A."/>
            <person name="Sanders M.J."/>
            <person name="van Tonder A."/>
            <person name="Ginger M.L."/>
            <person name="Field M.C."/>
            <person name="Barry J.D."/>
            <person name="Hertz-Fowler C."/>
            <person name="Berriman M."/>
        </authorList>
    </citation>
    <scope>NUCLEOTIDE SEQUENCE</scope>
    <source>
        <strain evidence="2">IL3000</strain>
    </source>
</reference>
<feature type="transmembrane region" description="Helical" evidence="1">
    <location>
        <begin position="57"/>
        <end position="81"/>
    </location>
</feature>
<feature type="transmembrane region" description="Helical" evidence="1">
    <location>
        <begin position="6"/>
        <end position="26"/>
    </location>
</feature>
<keyword evidence="1" id="KW-0812">Transmembrane</keyword>
<protein>
    <submittedName>
        <fullName evidence="2">Uncharacterized protein</fullName>
    </submittedName>
</protein>
<evidence type="ECO:0000313" key="2">
    <source>
        <dbReference type="EMBL" id="CCC90819.1"/>
    </source>
</evidence>
<sequence length="127" mass="14875">MNSLHPFFIVATVIIIISLHALSLSFRNQKVSFLFRFVFLKKIYSFFYARFRSFKKFAFFSLFGFLRLCCCFISFPFYFYISDSLDSGMECVVLISISSPQICSVEPQLLPFNCSFSCISLYRFEAQ</sequence>
<dbReference type="AlphaFoldDB" id="G0UN59"/>
<gene>
    <name evidence="2" type="ORF">TCIL3000_6_450</name>
</gene>
<accession>G0UN59</accession>
<keyword evidence="1" id="KW-0472">Membrane</keyword>
<evidence type="ECO:0000256" key="1">
    <source>
        <dbReference type="SAM" id="Phobius"/>
    </source>
</evidence>
<organism evidence="2">
    <name type="scientific">Trypanosoma congolense (strain IL3000)</name>
    <dbReference type="NCBI Taxonomy" id="1068625"/>
    <lineage>
        <taxon>Eukaryota</taxon>
        <taxon>Discoba</taxon>
        <taxon>Euglenozoa</taxon>
        <taxon>Kinetoplastea</taxon>
        <taxon>Metakinetoplastina</taxon>
        <taxon>Trypanosomatida</taxon>
        <taxon>Trypanosomatidae</taxon>
        <taxon>Trypanosoma</taxon>
        <taxon>Nannomonas</taxon>
    </lineage>
</organism>